<dbReference type="EMBL" id="UIVS01000003">
    <property type="protein sequence ID" value="SVP93056.1"/>
    <property type="molecule type" value="Genomic_DNA"/>
</dbReference>
<evidence type="ECO:0000259" key="1">
    <source>
        <dbReference type="PROSITE" id="PS00745"/>
    </source>
</evidence>
<dbReference type="EMBL" id="UIVT01000003">
    <property type="protein sequence ID" value="SVP93860.1"/>
    <property type="molecule type" value="Genomic_DNA"/>
</dbReference>
<dbReference type="KEGG" id="tan:TA17965"/>
<dbReference type="InterPro" id="IPR000352">
    <property type="entry name" value="Pep_chain_release_fac_I"/>
</dbReference>
<dbReference type="PROSITE" id="PS00745">
    <property type="entry name" value="RF_PROK_I"/>
    <property type="match status" value="1"/>
</dbReference>
<dbReference type="AlphaFoldDB" id="Q4UB56"/>
<name>Q4UB56_THEAN</name>
<evidence type="ECO:0000313" key="4">
    <source>
        <dbReference type="EMBL" id="SVP93860.1"/>
    </source>
</evidence>
<dbReference type="eggNOG" id="KOG3429">
    <property type="taxonomic scope" value="Eukaryota"/>
</dbReference>
<dbReference type="OMA" id="MFCKNIY"/>
<dbReference type="Proteomes" id="UP000001950">
    <property type="component" value="Chromosome 3"/>
</dbReference>
<dbReference type="InParanoid" id="Q4UB56"/>
<dbReference type="PANTHER" id="PTHR11075:SF54">
    <property type="entry name" value="LARGE RIBOSOMAL SUBUNIT PROTEIN ML62"/>
    <property type="match status" value="1"/>
</dbReference>
<reference evidence="2 5" key="1">
    <citation type="journal article" date="2005" name="Science">
        <title>Genome of the host-cell transforming parasite Theileria annulata compared with T. parva.</title>
        <authorList>
            <person name="Pain A."/>
            <person name="Renauld H."/>
            <person name="Berriman M."/>
            <person name="Murphy L."/>
            <person name="Yeats C.A."/>
            <person name="Weir W."/>
            <person name="Kerhornou A."/>
            <person name="Aslett M."/>
            <person name="Bishop R."/>
            <person name="Bouchier C."/>
            <person name="Cochet M."/>
            <person name="Coulson R.M.R."/>
            <person name="Cronin A."/>
            <person name="de Villiers E.P."/>
            <person name="Fraser A."/>
            <person name="Fosker N."/>
            <person name="Gardner M."/>
            <person name="Goble A."/>
            <person name="Griffiths-Jones S."/>
            <person name="Harris D.E."/>
            <person name="Katzer F."/>
            <person name="Larke N."/>
            <person name="Lord A."/>
            <person name="Maser P."/>
            <person name="McKellar S."/>
            <person name="Mooney P."/>
            <person name="Morton F."/>
            <person name="Nene V."/>
            <person name="O'Neil S."/>
            <person name="Price C."/>
            <person name="Quail M.A."/>
            <person name="Rabbinowitsch E."/>
            <person name="Rawlings N.D."/>
            <person name="Rutter S."/>
            <person name="Saunders D."/>
            <person name="Seeger K."/>
            <person name="Shah T."/>
            <person name="Squares R."/>
            <person name="Squares S."/>
            <person name="Tivey A."/>
            <person name="Walker A.R."/>
            <person name="Woodward J."/>
            <person name="Dobbelaere D.A.E."/>
            <person name="Langsley G."/>
            <person name="Rajandream M.A."/>
            <person name="McKeever D."/>
            <person name="Shiels B."/>
            <person name="Tait A."/>
            <person name="Barrell B.G."/>
            <person name="Hall N."/>
        </authorList>
    </citation>
    <scope>NUCLEOTIDE SEQUENCE [LARGE SCALE GENOMIC DNA]</scope>
    <source>
        <strain evidence="5">Ankara</strain>
        <strain evidence="2">Ankara isolate clone C9</strain>
    </source>
</reference>
<proteinExistence type="predicted"/>
<dbReference type="OrthoDB" id="270639at2759"/>
<dbReference type="GO" id="GO:0004045">
    <property type="term" value="F:peptidyl-tRNA hydrolase activity"/>
    <property type="evidence" value="ECO:0007669"/>
    <property type="project" value="TreeGrafter"/>
</dbReference>
<protein>
    <submittedName>
        <fullName evidence="3">RF-1 domain containing protein, putative</fullName>
    </submittedName>
</protein>
<gene>
    <name evidence="2" type="ORF">TA17965</name>
    <name evidence="4" type="ORF">TAT_000285500</name>
    <name evidence="3" type="ORF">TAV_000285600</name>
</gene>
<dbReference type="PANTHER" id="PTHR11075">
    <property type="entry name" value="PEPTIDE CHAIN RELEASE FACTOR"/>
    <property type="match status" value="1"/>
</dbReference>
<keyword evidence="5" id="KW-1185">Reference proteome</keyword>
<dbReference type="GO" id="GO:0005762">
    <property type="term" value="C:mitochondrial large ribosomal subunit"/>
    <property type="evidence" value="ECO:0007669"/>
    <property type="project" value="TreeGrafter"/>
</dbReference>
<evidence type="ECO:0000313" key="3">
    <source>
        <dbReference type="EMBL" id="SVP93056.1"/>
    </source>
</evidence>
<dbReference type="EMBL" id="CR940352">
    <property type="protein sequence ID" value="CAI75945.1"/>
    <property type="molecule type" value="Genomic_DNA"/>
</dbReference>
<evidence type="ECO:0000313" key="2">
    <source>
        <dbReference type="EMBL" id="CAI75945.1"/>
    </source>
</evidence>
<dbReference type="GO" id="GO:0070126">
    <property type="term" value="P:mitochondrial translational termination"/>
    <property type="evidence" value="ECO:0007669"/>
    <property type="project" value="TreeGrafter"/>
</dbReference>
<dbReference type="VEuPathDB" id="PiroplasmaDB:TA17965"/>
<evidence type="ECO:0000313" key="5">
    <source>
        <dbReference type="Proteomes" id="UP000001950"/>
    </source>
</evidence>
<dbReference type="RefSeq" id="XP_955421.1">
    <property type="nucleotide sequence ID" value="XM_950328.1"/>
</dbReference>
<organism evidence="2 5">
    <name type="scientific">Theileria annulata</name>
    <dbReference type="NCBI Taxonomy" id="5874"/>
    <lineage>
        <taxon>Eukaryota</taxon>
        <taxon>Sar</taxon>
        <taxon>Alveolata</taxon>
        <taxon>Apicomplexa</taxon>
        <taxon>Aconoidasida</taxon>
        <taxon>Piroplasmida</taxon>
        <taxon>Theileriidae</taxon>
        <taxon>Theileria</taxon>
    </lineage>
</organism>
<dbReference type="GeneID" id="3864919"/>
<dbReference type="InterPro" id="IPR052104">
    <property type="entry name" value="Mito_Release_Factor_mL62"/>
</dbReference>
<dbReference type="Gene3D" id="3.30.160.20">
    <property type="match status" value="1"/>
</dbReference>
<dbReference type="GO" id="GO:0016150">
    <property type="term" value="F:translation release factor activity, codon nonspecific"/>
    <property type="evidence" value="ECO:0007669"/>
    <property type="project" value="TreeGrafter"/>
</dbReference>
<reference evidence="3" key="2">
    <citation type="submission" date="2018-07" db="EMBL/GenBank/DDBJ databases">
        <authorList>
            <person name="Quirk P.G."/>
            <person name="Krulwich T.A."/>
        </authorList>
    </citation>
    <scope>NUCLEOTIDE SEQUENCE</scope>
    <source>
        <strain evidence="3">Anand</strain>
    </source>
</reference>
<sequence length="96" mass="10963">MFFKKIQKSINLRRFFSVNIPLKKLQVTTSRSSGPGGQSVNKSETKVQIRFNVQSADWLTEDLKDKFLIVNKAKITQKGDFIVECDGSFNGFLLNF</sequence>
<feature type="domain" description="Prokaryotic-type class I peptide chain release factors" evidence="1">
    <location>
        <begin position="31"/>
        <end position="47"/>
    </location>
</feature>
<dbReference type="FunCoup" id="Q4UB56">
    <property type="interactions" value="232"/>
</dbReference>
<dbReference type="STRING" id="5874.Q4UB56"/>
<dbReference type="Pfam" id="PF00472">
    <property type="entry name" value="RF-1"/>
    <property type="match status" value="1"/>
</dbReference>
<accession>Q4UB56</accession>
<dbReference type="SUPFAM" id="SSF110916">
    <property type="entry name" value="Peptidyl-tRNA hydrolase domain-like"/>
    <property type="match status" value="1"/>
</dbReference>